<dbReference type="PANTHER" id="PTHR46797">
    <property type="entry name" value="HTH-TYPE TRANSCRIPTIONAL REGULATOR"/>
    <property type="match status" value="1"/>
</dbReference>
<protein>
    <submittedName>
        <fullName evidence="5">Helix-turn-helix domain-containing protein</fullName>
    </submittedName>
</protein>
<dbReference type="PROSITE" id="PS50943">
    <property type="entry name" value="HTH_CROC1"/>
    <property type="match status" value="1"/>
</dbReference>
<gene>
    <name evidence="5" type="ORF">K0O64_09355</name>
</gene>
<dbReference type="InterPro" id="IPR010982">
    <property type="entry name" value="Lambda_DNA-bd_dom_sf"/>
</dbReference>
<dbReference type="Proteomes" id="UP000825367">
    <property type="component" value="Chromosome"/>
</dbReference>
<dbReference type="RefSeq" id="WP_096310918.1">
    <property type="nucleotide sequence ID" value="NZ_BAAAVX010000034.1"/>
</dbReference>
<dbReference type="PANTHER" id="PTHR46797:SF23">
    <property type="entry name" value="HTH-TYPE TRANSCRIPTIONAL REGULATOR SUTR"/>
    <property type="match status" value="1"/>
</dbReference>
<evidence type="ECO:0000259" key="4">
    <source>
        <dbReference type="PROSITE" id="PS50943"/>
    </source>
</evidence>
<dbReference type="EMBL" id="CP080333">
    <property type="protein sequence ID" value="QYL18672.1"/>
    <property type="molecule type" value="Genomic_DNA"/>
</dbReference>
<name>A0ABX8VM73_9MYCO</name>
<dbReference type="Gene3D" id="1.10.260.40">
    <property type="entry name" value="lambda repressor-like DNA-binding domains"/>
    <property type="match status" value="1"/>
</dbReference>
<proteinExistence type="predicted"/>
<evidence type="ECO:0000313" key="6">
    <source>
        <dbReference type="Proteomes" id="UP000825367"/>
    </source>
</evidence>
<evidence type="ECO:0000256" key="2">
    <source>
        <dbReference type="ARBA" id="ARBA00023125"/>
    </source>
</evidence>
<evidence type="ECO:0000256" key="1">
    <source>
        <dbReference type="ARBA" id="ARBA00023015"/>
    </source>
</evidence>
<evidence type="ECO:0000256" key="3">
    <source>
        <dbReference type="ARBA" id="ARBA00023163"/>
    </source>
</evidence>
<reference evidence="5 6" key="1">
    <citation type="submission" date="2021-07" db="EMBL/GenBank/DDBJ databases">
        <title>Whole genome sequencing of non-tuberculosis mycobacteria type-strains.</title>
        <authorList>
            <person name="Igarashi Y."/>
            <person name="Osugi A."/>
            <person name="Mitarai S."/>
        </authorList>
    </citation>
    <scope>NUCLEOTIDE SEQUENCE [LARGE SCALE GENOMIC DNA]</scope>
    <source>
        <strain evidence="5 6">JCM 16370</strain>
    </source>
</reference>
<dbReference type="InterPro" id="IPR001387">
    <property type="entry name" value="Cro/C1-type_HTH"/>
</dbReference>
<keyword evidence="2" id="KW-0238">DNA-binding</keyword>
<dbReference type="SMART" id="SM00530">
    <property type="entry name" value="HTH_XRE"/>
    <property type="match status" value="1"/>
</dbReference>
<dbReference type="SUPFAM" id="SSF47413">
    <property type="entry name" value="lambda repressor-like DNA-binding domains"/>
    <property type="match status" value="1"/>
</dbReference>
<dbReference type="InterPro" id="IPR050807">
    <property type="entry name" value="TransReg_Diox_bact_type"/>
</dbReference>
<accession>A0ABX8VM73</accession>
<keyword evidence="3" id="KW-0804">Transcription</keyword>
<feature type="domain" description="HTH cro/C1-type" evidence="4">
    <location>
        <begin position="13"/>
        <end position="67"/>
    </location>
</feature>
<dbReference type="CDD" id="cd00093">
    <property type="entry name" value="HTH_XRE"/>
    <property type="match status" value="1"/>
</dbReference>
<organism evidence="5 6">
    <name type="scientific">Mycolicibacterium pallens</name>
    <dbReference type="NCBI Taxonomy" id="370524"/>
    <lineage>
        <taxon>Bacteria</taxon>
        <taxon>Bacillati</taxon>
        <taxon>Actinomycetota</taxon>
        <taxon>Actinomycetes</taxon>
        <taxon>Mycobacteriales</taxon>
        <taxon>Mycobacteriaceae</taxon>
        <taxon>Mycolicibacterium</taxon>
    </lineage>
</organism>
<dbReference type="Pfam" id="PF01381">
    <property type="entry name" value="HTH_3"/>
    <property type="match status" value="1"/>
</dbReference>
<evidence type="ECO:0000313" key="5">
    <source>
        <dbReference type="EMBL" id="QYL18672.1"/>
    </source>
</evidence>
<sequence length="74" mass="8628">MEGELQRIVGRNLRKARLERGYSQEAFADYMGVHRTYMGSVERGERNLTLQTLEKIADFIGVDPRRLLDEVDEQ</sequence>
<keyword evidence="1" id="KW-0805">Transcription regulation</keyword>
<keyword evidence="6" id="KW-1185">Reference proteome</keyword>